<protein>
    <submittedName>
        <fullName evidence="4">SpoIID/LytB domain-containing protein</fullName>
    </submittedName>
</protein>
<name>A0ABS7L5P4_9FIRM</name>
<gene>
    <name evidence="4" type="ORF">FLB61_04470</name>
</gene>
<evidence type="ECO:0000313" key="4">
    <source>
        <dbReference type="EMBL" id="MBY0758353.1"/>
    </source>
</evidence>
<dbReference type="Pfam" id="PF08486">
    <property type="entry name" value="SpoIID"/>
    <property type="match status" value="1"/>
</dbReference>
<keyword evidence="2" id="KW-0472">Membrane</keyword>
<feature type="domain" description="Sporulation stage II protein D amidase enhancer LytB N-terminal" evidence="3">
    <location>
        <begin position="161"/>
        <end position="251"/>
    </location>
</feature>
<organism evidence="4 5">
    <name type="scientific">Sellimonas caecigallum</name>
    <dbReference type="NCBI Taxonomy" id="2592333"/>
    <lineage>
        <taxon>Bacteria</taxon>
        <taxon>Bacillati</taxon>
        <taxon>Bacillota</taxon>
        <taxon>Clostridia</taxon>
        <taxon>Lachnospirales</taxon>
        <taxon>Lachnospiraceae</taxon>
        <taxon>Sellimonas</taxon>
    </lineage>
</organism>
<keyword evidence="5" id="KW-1185">Reference proteome</keyword>
<accession>A0ABS7L5P4</accession>
<dbReference type="InterPro" id="IPR051922">
    <property type="entry name" value="Bact_Sporulation_Assoc"/>
</dbReference>
<evidence type="ECO:0000256" key="2">
    <source>
        <dbReference type="SAM" id="Phobius"/>
    </source>
</evidence>
<feature type="transmembrane region" description="Helical" evidence="2">
    <location>
        <begin position="9"/>
        <end position="27"/>
    </location>
</feature>
<evidence type="ECO:0000259" key="3">
    <source>
        <dbReference type="Pfam" id="PF08486"/>
    </source>
</evidence>
<keyword evidence="2" id="KW-1133">Transmembrane helix</keyword>
<reference evidence="4 5" key="1">
    <citation type="journal article" date="2020" name="New Microbes New Infect">
        <title>Sellimonas caecigallum sp. nov., description and genome sequence of a new member of the Sellimonas genus isolated from the cecum of feral chicken.</title>
        <authorList>
            <person name="Wongkuna S."/>
            <person name="Ghimire S."/>
            <person name="Antony L."/>
            <person name="Chankhamhaengdecha S."/>
            <person name="Janvilisri T."/>
            <person name="Scaria J."/>
        </authorList>
    </citation>
    <scope>NUCLEOTIDE SEQUENCE [LARGE SCALE GENOMIC DNA]</scope>
    <source>
        <strain evidence="4 5">SW451</strain>
    </source>
</reference>
<dbReference type="InterPro" id="IPR013486">
    <property type="entry name" value="SpoIID/LytB"/>
</dbReference>
<dbReference type="InterPro" id="IPR013693">
    <property type="entry name" value="SpoIID/LytB_N"/>
</dbReference>
<dbReference type="RefSeq" id="WP_221919499.1">
    <property type="nucleotide sequence ID" value="NZ_CP173660.1"/>
</dbReference>
<evidence type="ECO:0000313" key="5">
    <source>
        <dbReference type="Proteomes" id="UP000779049"/>
    </source>
</evidence>
<dbReference type="Proteomes" id="UP000779049">
    <property type="component" value="Unassembled WGS sequence"/>
</dbReference>
<feature type="region of interest" description="Disordered" evidence="1">
    <location>
        <begin position="37"/>
        <end position="66"/>
    </location>
</feature>
<dbReference type="PANTHER" id="PTHR30032:SF4">
    <property type="entry name" value="AMIDASE ENHANCER"/>
    <property type="match status" value="1"/>
</dbReference>
<sequence length="447" mass="48973">MRNNWNGRFLYYFGGLILALFFVAGLIHTVTGNATGAGEEQKVQENKKASADKKSSEKMESKTETEDSIRVLLKTNGFFDEVHAQITVSAKEGLVLTGGKETKKINAGESASIRPDDAMFQNGTIRVAPAADGDKIVVESLKRGYGTPSYRGTMELYKTAQGIAVVNELSLEEYLYGVVPSEMPASYEMEALKTQAVCARSYAYCHLQGEAYPQYRANVDDSTAYQVYGNSKEQEKTIQAVDATKGEYLTFNGKPVKAYYFSTSCGHTTNVEAWGTTVGKENQYLKGSEISENGECYEKALPWFSWSCDIPQTVLSNLFGLNTGKDVGMIQNIEITKRGEGNIALEMKVTGTKGEHTVKTENKIRSSLGGSGYEITRQDGSKAAGSRLLPSAFFEITRQNDVFHIEGGGYGHGIGMSQNGANEMAKRGKDYKTILSLFYSGVKIENE</sequence>
<dbReference type="EMBL" id="VIRV01000004">
    <property type="protein sequence ID" value="MBY0758353.1"/>
    <property type="molecule type" value="Genomic_DNA"/>
</dbReference>
<evidence type="ECO:0000256" key="1">
    <source>
        <dbReference type="SAM" id="MobiDB-lite"/>
    </source>
</evidence>
<feature type="compositionally biased region" description="Basic and acidic residues" evidence="1">
    <location>
        <begin position="39"/>
        <end position="66"/>
    </location>
</feature>
<comment type="caution">
    <text evidence="4">The sequence shown here is derived from an EMBL/GenBank/DDBJ whole genome shotgun (WGS) entry which is preliminary data.</text>
</comment>
<dbReference type="PANTHER" id="PTHR30032">
    <property type="entry name" value="N-ACETYLMURAMOYL-L-ALANINE AMIDASE-RELATED"/>
    <property type="match status" value="1"/>
</dbReference>
<keyword evidence="2" id="KW-0812">Transmembrane</keyword>
<dbReference type="NCBIfam" id="TIGR02669">
    <property type="entry name" value="SpoIID_LytB"/>
    <property type="match status" value="1"/>
</dbReference>
<proteinExistence type="predicted"/>